<dbReference type="GO" id="GO:0033499">
    <property type="term" value="P:galactose catabolic process via UDP-galactose, Leloir pathway"/>
    <property type="evidence" value="ECO:0007669"/>
    <property type="project" value="TreeGrafter"/>
</dbReference>
<dbReference type="GO" id="GO:0004034">
    <property type="term" value="F:aldose 1-epimerase activity"/>
    <property type="evidence" value="ECO:0007669"/>
    <property type="project" value="UniProtKB-EC"/>
</dbReference>
<evidence type="ECO:0000313" key="1">
    <source>
        <dbReference type="EMBL" id="EQD34731.1"/>
    </source>
</evidence>
<comment type="caution">
    <text evidence="1">The sequence shown here is derived from an EMBL/GenBank/DDBJ whole genome shotgun (WGS) entry which is preliminary data.</text>
</comment>
<name>T0YGZ5_9ZZZZ</name>
<dbReference type="GO" id="GO:0006006">
    <property type="term" value="P:glucose metabolic process"/>
    <property type="evidence" value="ECO:0007669"/>
    <property type="project" value="TreeGrafter"/>
</dbReference>
<dbReference type="Pfam" id="PF01263">
    <property type="entry name" value="Aldose_epim"/>
    <property type="match status" value="1"/>
</dbReference>
<feature type="non-terminal residue" evidence="1">
    <location>
        <position position="1"/>
    </location>
</feature>
<dbReference type="EMBL" id="AUZX01013708">
    <property type="protein sequence ID" value="EQD34731.1"/>
    <property type="molecule type" value="Genomic_DNA"/>
</dbReference>
<accession>T0YGZ5</accession>
<dbReference type="PANTHER" id="PTHR10091:SF0">
    <property type="entry name" value="GALACTOSE MUTAROTASE"/>
    <property type="match status" value="1"/>
</dbReference>
<proteinExistence type="predicted"/>
<gene>
    <name evidence="1" type="ORF">B1A_18570</name>
</gene>
<organism evidence="1">
    <name type="scientific">mine drainage metagenome</name>
    <dbReference type="NCBI Taxonomy" id="410659"/>
    <lineage>
        <taxon>unclassified sequences</taxon>
        <taxon>metagenomes</taxon>
        <taxon>ecological metagenomes</taxon>
    </lineage>
</organism>
<dbReference type="Gene3D" id="2.70.98.10">
    <property type="match status" value="1"/>
</dbReference>
<dbReference type="InterPro" id="IPR014718">
    <property type="entry name" value="GH-type_carb-bd"/>
</dbReference>
<dbReference type="InterPro" id="IPR008183">
    <property type="entry name" value="Aldose_1/G6P_1-epimerase"/>
</dbReference>
<dbReference type="GO" id="GO:0030246">
    <property type="term" value="F:carbohydrate binding"/>
    <property type="evidence" value="ECO:0007669"/>
    <property type="project" value="InterPro"/>
</dbReference>
<dbReference type="SUPFAM" id="SSF74650">
    <property type="entry name" value="Galactose mutarotase-like"/>
    <property type="match status" value="1"/>
</dbReference>
<keyword evidence="1" id="KW-0413">Isomerase</keyword>
<sequence length="112" mass="12304">GARIAQVPRGYDHNYVLRTGDDSLHPAARLTEAASGRAMEVWTTQPGVQLYTGNFLDGSVTGIGGAYQKHGGLCLETQHFPNAVHHGHFPSIILHPGQHYHHIAEYRFPKPV</sequence>
<dbReference type="InterPro" id="IPR011013">
    <property type="entry name" value="Gal_mutarotase_sf_dom"/>
</dbReference>
<reference evidence="1" key="1">
    <citation type="submission" date="2013-08" db="EMBL/GenBank/DDBJ databases">
        <authorList>
            <person name="Mendez C."/>
            <person name="Richter M."/>
            <person name="Ferrer M."/>
            <person name="Sanchez J."/>
        </authorList>
    </citation>
    <scope>NUCLEOTIDE SEQUENCE</scope>
</reference>
<dbReference type="PANTHER" id="PTHR10091">
    <property type="entry name" value="ALDOSE-1-EPIMERASE"/>
    <property type="match status" value="1"/>
</dbReference>
<dbReference type="AlphaFoldDB" id="T0YGZ5"/>
<reference evidence="1" key="2">
    <citation type="journal article" date="2014" name="ISME J.">
        <title>Microbial stratification in low pH oxic and suboxic macroscopic growths along an acid mine drainage.</title>
        <authorList>
            <person name="Mendez-Garcia C."/>
            <person name="Mesa V."/>
            <person name="Sprenger R.R."/>
            <person name="Richter M."/>
            <person name="Diez M.S."/>
            <person name="Solano J."/>
            <person name="Bargiela R."/>
            <person name="Golyshina O.V."/>
            <person name="Manteca A."/>
            <person name="Ramos J.L."/>
            <person name="Gallego J.R."/>
            <person name="Llorente I."/>
            <person name="Martins Dos Santos V.A."/>
            <person name="Jensen O.N."/>
            <person name="Pelaez A.I."/>
            <person name="Sanchez J."/>
            <person name="Ferrer M."/>
        </authorList>
    </citation>
    <scope>NUCLEOTIDE SEQUENCE</scope>
</reference>
<protein>
    <submittedName>
        <fullName evidence="1">Aldose 1-epimerase</fullName>
        <ecNumber evidence="1">5.1.3.3</ecNumber>
    </submittedName>
</protein>
<dbReference type="EC" id="5.1.3.3" evidence="1"/>